<dbReference type="Pfam" id="PF04055">
    <property type="entry name" value="Radical_SAM"/>
    <property type="match status" value="1"/>
</dbReference>
<dbReference type="PROSITE" id="PS51449">
    <property type="entry name" value="MTTASE_N"/>
    <property type="match status" value="1"/>
</dbReference>
<dbReference type="SUPFAM" id="SSF102114">
    <property type="entry name" value="Radical SAM enzymes"/>
    <property type="match status" value="1"/>
</dbReference>
<dbReference type="InterPro" id="IPR023404">
    <property type="entry name" value="rSAM_horseshoe"/>
</dbReference>
<dbReference type="Gene3D" id="3.80.30.20">
    <property type="entry name" value="tm_1862 like domain"/>
    <property type="match status" value="1"/>
</dbReference>
<gene>
    <name evidence="19" type="ORF">AMAG_16367</name>
</gene>
<evidence type="ECO:0000256" key="2">
    <source>
        <dbReference type="ARBA" id="ARBA00002399"/>
    </source>
</evidence>
<dbReference type="SMART" id="SM00729">
    <property type="entry name" value="Elp3"/>
    <property type="match status" value="1"/>
</dbReference>
<dbReference type="GO" id="GO:0046872">
    <property type="term" value="F:metal ion binding"/>
    <property type="evidence" value="ECO:0007669"/>
    <property type="project" value="UniProtKB-KW"/>
</dbReference>
<dbReference type="InterPro" id="IPR002792">
    <property type="entry name" value="TRAM_dom"/>
</dbReference>
<organism evidence="19 20">
    <name type="scientific">Allomyces macrogynus (strain ATCC 38327)</name>
    <name type="common">Allomyces javanicus var. macrogynus</name>
    <dbReference type="NCBI Taxonomy" id="578462"/>
    <lineage>
        <taxon>Eukaryota</taxon>
        <taxon>Fungi</taxon>
        <taxon>Fungi incertae sedis</taxon>
        <taxon>Blastocladiomycota</taxon>
        <taxon>Blastocladiomycetes</taxon>
        <taxon>Blastocladiales</taxon>
        <taxon>Blastocladiaceae</taxon>
        <taxon>Allomyces</taxon>
    </lineage>
</organism>
<dbReference type="Pfam" id="PF01938">
    <property type="entry name" value="TRAM"/>
    <property type="match status" value="1"/>
</dbReference>
<dbReference type="OrthoDB" id="190098at2759"/>
<reference evidence="20" key="2">
    <citation type="submission" date="2009-11" db="EMBL/GenBank/DDBJ databases">
        <title>The Genome Sequence of Allomyces macrogynus strain ATCC 38327.</title>
        <authorList>
            <consortium name="The Broad Institute Genome Sequencing Platform"/>
            <person name="Russ C."/>
            <person name="Cuomo C."/>
            <person name="Shea T."/>
            <person name="Young S.K."/>
            <person name="Zeng Q."/>
            <person name="Koehrsen M."/>
            <person name="Haas B."/>
            <person name="Borodovsky M."/>
            <person name="Guigo R."/>
            <person name="Alvarado L."/>
            <person name="Berlin A."/>
            <person name="Borenstein D."/>
            <person name="Chen Z."/>
            <person name="Engels R."/>
            <person name="Freedman E."/>
            <person name="Gellesch M."/>
            <person name="Goldberg J."/>
            <person name="Griggs A."/>
            <person name="Gujja S."/>
            <person name="Heiman D."/>
            <person name="Hepburn T."/>
            <person name="Howarth C."/>
            <person name="Jen D."/>
            <person name="Larson L."/>
            <person name="Lewis B."/>
            <person name="Mehta T."/>
            <person name="Park D."/>
            <person name="Pearson M."/>
            <person name="Roberts A."/>
            <person name="Saif S."/>
            <person name="Shenoy N."/>
            <person name="Sisk P."/>
            <person name="Stolte C."/>
            <person name="Sykes S."/>
            <person name="Walk T."/>
            <person name="White J."/>
            <person name="Yandava C."/>
            <person name="Burger G."/>
            <person name="Gray M.W."/>
            <person name="Holland P.W.H."/>
            <person name="King N."/>
            <person name="Lang F.B.F."/>
            <person name="Roger A.J."/>
            <person name="Ruiz-Trillo I."/>
            <person name="Lander E."/>
            <person name="Nusbaum C."/>
        </authorList>
    </citation>
    <scope>NUCLEOTIDE SEQUENCE [LARGE SCALE GENOMIC DNA]</scope>
    <source>
        <strain evidence="20">ATCC 38327</strain>
    </source>
</reference>
<evidence type="ECO:0000256" key="13">
    <source>
        <dbReference type="ARBA" id="ARBA00031213"/>
    </source>
</evidence>
<dbReference type="PANTHER" id="PTHR11918">
    <property type="entry name" value="RADICAL SAM PROTEINS"/>
    <property type="match status" value="1"/>
</dbReference>
<dbReference type="FunFam" id="3.80.30.20:FF:000002">
    <property type="entry name" value="threonylcarbamoyladenosine tRNA methylthiotransferase isoform X2"/>
    <property type="match status" value="1"/>
</dbReference>
<dbReference type="NCBIfam" id="TIGR00089">
    <property type="entry name" value="MiaB/RimO family radical SAM methylthiotransferase"/>
    <property type="match status" value="1"/>
</dbReference>
<evidence type="ECO:0000313" key="20">
    <source>
        <dbReference type="Proteomes" id="UP000054350"/>
    </source>
</evidence>
<evidence type="ECO:0000256" key="4">
    <source>
        <dbReference type="ARBA" id="ARBA00013273"/>
    </source>
</evidence>
<keyword evidence="10" id="KW-0479">Metal-binding</keyword>
<dbReference type="eggNOG" id="KOG4355">
    <property type="taxonomic scope" value="Eukaryota"/>
</dbReference>
<dbReference type="PROSITE" id="PS50926">
    <property type="entry name" value="TRAM"/>
    <property type="match status" value="1"/>
</dbReference>
<dbReference type="NCBIfam" id="TIGR01578">
    <property type="entry name" value="MiaB-like-B"/>
    <property type="match status" value="1"/>
</dbReference>
<sequence>MANSLPPDHTTETLDDIEELTVAVDDANANRARSSYRHVAVKRFGRRNRNAVTENDCTKENHDDDDEVDEGSDLESGPLPVSSDFYAPGKAKIYVRTWGCSHNNSDSEYMAGILASHGYMIVATGDEADLWVLNGCTVKNPSEQTFVNAIRQAQDKGKKVVLAGCVTQAAPRNKMWDGLSIIGVQQIDQIVYVVEETLLGHSVRLMDPKKEPGTKVRAGGAKLALPKIRKNPLIEIIAINTGCLNQCTYCKTKHARGELASYPVAEIVDRVRQVLVEGIVEIWLTSEDTGTYGRDIGTDLPTLLWAILAELPTDGSVMLRIGMTNPPYILEHLPAMAKILHDARVYAFLHVPVQAAADRVLLDMRRQYSQAEFRQVVDYLREHVPGMTIATDIICGFPTESDADFDETLELVRQYQFPVLHISQFYPRPGTPAARMPRLPTQVVKQRSRAITALFESYQPCDHLRGETMRVLVTDTASDGKHYVAHNKAYQQVLVPMHDGYLGKVLDVEIVDTAKYCLFGRPVGAPSGGPPQRKEEARVEEPVGAERRVTARKTNSARSAAASASTPAMAEEEKKVTIVTATQRRLAQLALLVAILCFAAVWQYEASLSVQVPAYVVGLVALFFSVRTTGVPVAEFRAGLNEGGRRPPRVGRVKRS</sequence>
<dbReference type="SFLD" id="SFLDS00029">
    <property type="entry name" value="Radical_SAM"/>
    <property type="match status" value="1"/>
</dbReference>
<dbReference type="FunFam" id="3.40.50.12160:FF:000009">
    <property type="entry name" value="threonylcarbamoyladenosine tRNA methylthiotransferase"/>
    <property type="match status" value="1"/>
</dbReference>
<keyword evidence="8" id="KW-0949">S-adenosyl-L-methionine</keyword>
<dbReference type="PROSITE" id="PS51918">
    <property type="entry name" value="RADICAL_SAM"/>
    <property type="match status" value="1"/>
</dbReference>
<feature type="compositionally biased region" description="Acidic residues" evidence="15">
    <location>
        <begin position="63"/>
        <end position="73"/>
    </location>
</feature>
<evidence type="ECO:0000256" key="5">
    <source>
        <dbReference type="ARBA" id="ARBA00018810"/>
    </source>
</evidence>
<dbReference type="InterPro" id="IPR013848">
    <property type="entry name" value="Methylthiotransferase_N"/>
</dbReference>
<feature type="domain" description="Radical SAM core" evidence="18">
    <location>
        <begin position="229"/>
        <end position="462"/>
    </location>
</feature>
<dbReference type="InterPro" id="IPR006466">
    <property type="entry name" value="MiaB-like_arc_euk"/>
</dbReference>
<proteinExistence type="inferred from homology"/>
<dbReference type="InterPro" id="IPR007197">
    <property type="entry name" value="rSAM"/>
</dbReference>
<protein>
    <recommendedName>
        <fullName evidence="5">Threonylcarbamoyladenosine tRNA methylthiotransferase</fullName>
        <ecNumber evidence="4">2.8.4.5</ecNumber>
    </recommendedName>
    <alternativeName>
        <fullName evidence="13">tRNA-t(6)A37 methylthiotransferase</fullName>
    </alternativeName>
</protein>
<name>A0A0L0TBJ8_ALLM3</name>
<evidence type="ECO:0000256" key="11">
    <source>
        <dbReference type="ARBA" id="ARBA00023004"/>
    </source>
</evidence>
<comment type="cofactor">
    <cofactor evidence="1">
        <name>[4Fe-4S] cluster</name>
        <dbReference type="ChEBI" id="CHEBI:49883"/>
    </cofactor>
</comment>
<reference evidence="19 20" key="1">
    <citation type="submission" date="2009-11" db="EMBL/GenBank/DDBJ databases">
        <title>Annotation of Allomyces macrogynus ATCC 38327.</title>
        <authorList>
            <consortium name="The Broad Institute Genome Sequencing Platform"/>
            <person name="Russ C."/>
            <person name="Cuomo C."/>
            <person name="Burger G."/>
            <person name="Gray M.W."/>
            <person name="Holland P.W.H."/>
            <person name="King N."/>
            <person name="Lang F.B.F."/>
            <person name="Roger A.J."/>
            <person name="Ruiz-Trillo I."/>
            <person name="Young S.K."/>
            <person name="Zeng Q."/>
            <person name="Gargeya S."/>
            <person name="Fitzgerald M."/>
            <person name="Haas B."/>
            <person name="Abouelleil A."/>
            <person name="Alvarado L."/>
            <person name="Arachchi H.M."/>
            <person name="Berlin A."/>
            <person name="Chapman S.B."/>
            <person name="Gearin G."/>
            <person name="Goldberg J."/>
            <person name="Griggs A."/>
            <person name="Gujja S."/>
            <person name="Hansen M."/>
            <person name="Heiman D."/>
            <person name="Howarth C."/>
            <person name="Larimer J."/>
            <person name="Lui A."/>
            <person name="MacDonald P.J.P."/>
            <person name="McCowen C."/>
            <person name="Montmayeur A."/>
            <person name="Murphy C."/>
            <person name="Neiman D."/>
            <person name="Pearson M."/>
            <person name="Priest M."/>
            <person name="Roberts A."/>
            <person name="Saif S."/>
            <person name="Shea T."/>
            <person name="Sisk P."/>
            <person name="Stolte C."/>
            <person name="Sykes S."/>
            <person name="Wortman J."/>
            <person name="Nusbaum C."/>
            <person name="Birren B."/>
        </authorList>
    </citation>
    <scope>NUCLEOTIDE SEQUENCE [LARGE SCALE GENOMIC DNA]</scope>
    <source>
        <strain evidence="19 20">ATCC 38327</strain>
    </source>
</reference>
<dbReference type="EC" id="2.8.4.5" evidence="4"/>
<dbReference type="EMBL" id="GG745375">
    <property type="protein sequence ID" value="KNE71944.1"/>
    <property type="molecule type" value="Genomic_DNA"/>
</dbReference>
<evidence type="ECO:0000256" key="7">
    <source>
        <dbReference type="ARBA" id="ARBA00022679"/>
    </source>
</evidence>
<dbReference type="GO" id="GO:0051539">
    <property type="term" value="F:4 iron, 4 sulfur cluster binding"/>
    <property type="evidence" value="ECO:0007669"/>
    <property type="project" value="UniProtKB-KW"/>
</dbReference>
<dbReference type="Gene3D" id="3.40.50.12160">
    <property type="entry name" value="Methylthiotransferase, N-terminal domain"/>
    <property type="match status" value="1"/>
</dbReference>
<comment type="function">
    <text evidence="2">Catalyzes the methylthiolation of N6-threonylcarbamoyladenosine (t(6)A), leading to the formation of 2-methylthio-N6-threonylcarbamoyladenosine (ms(2)t(6)A) at position 37 in tRNAs that read codons beginning with adenine.</text>
</comment>
<keyword evidence="12" id="KW-0411">Iron-sulfur</keyword>
<feature type="region of interest" description="Disordered" evidence="15">
    <location>
        <begin position="52"/>
        <end position="81"/>
    </location>
</feature>
<dbReference type="AlphaFoldDB" id="A0A0L0TBJ8"/>
<dbReference type="GO" id="GO:0035598">
    <property type="term" value="F:tRNA (N(6)-L-threonylcarbamoyladenosine(37)-C(2))-methylthiotransferase activity"/>
    <property type="evidence" value="ECO:0007669"/>
    <property type="project" value="UniProtKB-EC"/>
</dbReference>
<evidence type="ECO:0000256" key="12">
    <source>
        <dbReference type="ARBA" id="ARBA00023014"/>
    </source>
</evidence>
<accession>A0A0L0TBJ8</accession>
<evidence type="ECO:0000256" key="14">
    <source>
        <dbReference type="ARBA" id="ARBA00051661"/>
    </source>
</evidence>
<comment type="catalytic activity">
    <reaction evidence="14">
        <text>N(6)-L-threonylcarbamoyladenosine(37) in tRNA + (sulfur carrier)-SH + AH2 + 2 S-adenosyl-L-methionine = 2-methylsulfanyl-N(6)-L-threonylcarbamoyladenosine(37) in tRNA + (sulfur carrier)-H + 5'-deoxyadenosine + L-methionine + A + S-adenosyl-L-homocysteine + 2 H(+)</text>
        <dbReference type="Rhea" id="RHEA:37075"/>
        <dbReference type="Rhea" id="RHEA-COMP:10163"/>
        <dbReference type="Rhea" id="RHEA-COMP:11092"/>
        <dbReference type="Rhea" id="RHEA-COMP:14737"/>
        <dbReference type="Rhea" id="RHEA-COMP:14739"/>
        <dbReference type="ChEBI" id="CHEBI:13193"/>
        <dbReference type="ChEBI" id="CHEBI:15378"/>
        <dbReference type="ChEBI" id="CHEBI:17319"/>
        <dbReference type="ChEBI" id="CHEBI:17499"/>
        <dbReference type="ChEBI" id="CHEBI:29917"/>
        <dbReference type="ChEBI" id="CHEBI:57844"/>
        <dbReference type="ChEBI" id="CHEBI:57856"/>
        <dbReference type="ChEBI" id="CHEBI:59789"/>
        <dbReference type="ChEBI" id="CHEBI:64428"/>
        <dbReference type="ChEBI" id="CHEBI:74418"/>
        <dbReference type="ChEBI" id="CHEBI:74420"/>
        <dbReference type="EC" id="2.8.4.5"/>
    </reaction>
</comment>
<dbReference type="InterPro" id="IPR005839">
    <property type="entry name" value="Methylthiotransferase"/>
</dbReference>
<dbReference type="InterPro" id="IPR006638">
    <property type="entry name" value="Elp3/MiaA/NifB-like_rSAM"/>
</dbReference>
<dbReference type="CDD" id="cd01335">
    <property type="entry name" value="Radical_SAM"/>
    <property type="match status" value="1"/>
</dbReference>
<evidence type="ECO:0000256" key="3">
    <source>
        <dbReference type="ARBA" id="ARBA00008616"/>
    </source>
</evidence>
<dbReference type="InterPro" id="IPR038135">
    <property type="entry name" value="Methylthiotransferase_N_sf"/>
</dbReference>
<dbReference type="PROSITE" id="PS01278">
    <property type="entry name" value="MTTASE_RADICAL"/>
    <property type="match status" value="1"/>
</dbReference>
<evidence type="ECO:0000256" key="1">
    <source>
        <dbReference type="ARBA" id="ARBA00001966"/>
    </source>
</evidence>
<feature type="region of interest" description="Disordered" evidence="15">
    <location>
        <begin position="526"/>
        <end position="566"/>
    </location>
</feature>
<dbReference type="STRING" id="578462.A0A0L0TBJ8"/>
<evidence type="ECO:0000259" key="17">
    <source>
        <dbReference type="PROSITE" id="PS51449"/>
    </source>
</evidence>
<dbReference type="InterPro" id="IPR058240">
    <property type="entry name" value="rSAM_sf"/>
</dbReference>
<feature type="compositionally biased region" description="Basic and acidic residues" evidence="15">
    <location>
        <begin position="532"/>
        <end position="549"/>
    </location>
</feature>
<evidence type="ECO:0000259" key="18">
    <source>
        <dbReference type="PROSITE" id="PS51918"/>
    </source>
</evidence>
<keyword evidence="20" id="KW-1185">Reference proteome</keyword>
<dbReference type="Pfam" id="PF00919">
    <property type="entry name" value="UPF0004"/>
    <property type="match status" value="1"/>
</dbReference>
<dbReference type="GO" id="GO:0005783">
    <property type="term" value="C:endoplasmic reticulum"/>
    <property type="evidence" value="ECO:0007669"/>
    <property type="project" value="TreeGrafter"/>
</dbReference>
<evidence type="ECO:0000256" key="10">
    <source>
        <dbReference type="ARBA" id="ARBA00022723"/>
    </source>
</evidence>
<feature type="compositionally biased region" description="Low complexity" evidence="15">
    <location>
        <begin position="556"/>
        <end position="566"/>
    </location>
</feature>
<evidence type="ECO:0000256" key="8">
    <source>
        <dbReference type="ARBA" id="ARBA00022691"/>
    </source>
</evidence>
<evidence type="ECO:0000313" key="19">
    <source>
        <dbReference type="EMBL" id="KNE71944.1"/>
    </source>
</evidence>
<dbReference type="InterPro" id="IPR020612">
    <property type="entry name" value="Methylthiotransferase_CS"/>
</dbReference>
<keyword evidence="6" id="KW-0004">4Fe-4S</keyword>
<evidence type="ECO:0000259" key="16">
    <source>
        <dbReference type="PROSITE" id="PS50926"/>
    </source>
</evidence>
<dbReference type="VEuPathDB" id="FungiDB:AMAG_16367"/>
<dbReference type="Proteomes" id="UP000054350">
    <property type="component" value="Unassembled WGS sequence"/>
</dbReference>
<evidence type="ECO:0000256" key="9">
    <source>
        <dbReference type="ARBA" id="ARBA00022694"/>
    </source>
</evidence>
<evidence type="ECO:0000256" key="15">
    <source>
        <dbReference type="SAM" id="MobiDB-lite"/>
    </source>
</evidence>
<keyword evidence="7" id="KW-0808">Transferase</keyword>
<keyword evidence="9" id="KW-0819">tRNA processing</keyword>
<dbReference type="SFLD" id="SFLDG01082">
    <property type="entry name" value="B12-binding_domain_containing"/>
    <property type="match status" value="1"/>
</dbReference>
<dbReference type="PANTHER" id="PTHR11918:SF45">
    <property type="entry name" value="THREONYLCARBAMOYLADENOSINE TRNA METHYLTHIOTRANSFERASE"/>
    <property type="match status" value="1"/>
</dbReference>
<comment type="similarity">
    <text evidence="3">Belongs to the methylthiotransferase family. CDKAL1 subfamily.</text>
</comment>
<keyword evidence="11" id="KW-0408">Iron</keyword>
<feature type="domain" description="TRAM" evidence="16">
    <location>
        <begin position="462"/>
        <end position="524"/>
    </location>
</feature>
<evidence type="ECO:0000256" key="6">
    <source>
        <dbReference type="ARBA" id="ARBA00022485"/>
    </source>
</evidence>
<feature type="domain" description="MTTase N-terminal" evidence="17">
    <location>
        <begin position="91"/>
        <end position="199"/>
    </location>
</feature>